<protein>
    <recommendedName>
        <fullName evidence="1">SPRY-associated domain-containing protein</fullName>
    </recommendedName>
</protein>
<dbReference type="InterPro" id="IPR043136">
    <property type="entry name" value="B30.2/SPRY_sf"/>
</dbReference>
<feature type="domain" description="SPRY-associated" evidence="1">
    <location>
        <begin position="3"/>
        <end position="26"/>
    </location>
</feature>
<gene>
    <name evidence="2" type="ORF">AAFF_G00420440</name>
</gene>
<dbReference type="AlphaFoldDB" id="A0AAD7R3M8"/>
<accession>A0AAD7R3M8</accession>
<dbReference type="Gene3D" id="2.60.120.920">
    <property type="match status" value="1"/>
</dbReference>
<dbReference type="Pfam" id="PF13765">
    <property type="entry name" value="PRY"/>
    <property type="match status" value="1"/>
</dbReference>
<evidence type="ECO:0000259" key="1">
    <source>
        <dbReference type="Pfam" id="PF13765"/>
    </source>
</evidence>
<dbReference type="Proteomes" id="UP001221898">
    <property type="component" value="Unassembled WGS sequence"/>
</dbReference>
<dbReference type="SUPFAM" id="SSF49899">
    <property type="entry name" value="Concanavalin A-like lectins/glucanases"/>
    <property type="match status" value="1"/>
</dbReference>
<dbReference type="EMBL" id="JAINUG010000884">
    <property type="protein sequence ID" value="KAJ8361795.1"/>
    <property type="molecule type" value="Genomic_DNA"/>
</dbReference>
<sequence length="52" mass="6017">MGQDQLYPDHPERFDSRAQVLCREGLSGRSYWEAEWRGAGVDIAVSYKEISR</sequence>
<feature type="non-terminal residue" evidence="2">
    <location>
        <position position="52"/>
    </location>
</feature>
<name>A0AAD7R3M8_9TELE</name>
<reference evidence="2" key="1">
    <citation type="journal article" date="2023" name="Science">
        <title>Genome structures resolve the early diversification of teleost fishes.</title>
        <authorList>
            <person name="Parey E."/>
            <person name="Louis A."/>
            <person name="Montfort J."/>
            <person name="Bouchez O."/>
            <person name="Roques C."/>
            <person name="Iampietro C."/>
            <person name="Lluch J."/>
            <person name="Castinel A."/>
            <person name="Donnadieu C."/>
            <person name="Desvignes T."/>
            <person name="Floi Bucao C."/>
            <person name="Jouanno E."/>
            <person name="Wen M."/>
            <person name="Mejri S."/>
            <person name="Dirks R."/>
            <person name="Jansen H."/>
            <person name="Henkel C."/>
            <person name="Chen W.J."/>
            <person name="Zahm M."/>
            <person name="Cabau C."/>
            <person name="Klopp C."/>
            <person name="Thompson A.W."/>
            <person name="Robinson-Rechavi M."/>
            <person name="Braasch I."/>
            <person name="Lecointre G."/>
            <person name="Bobe J."/>
            <person name="Postlethwait J.H."/>
            <person name="Berthelot C."/>
            <person name="Roest Crollius H."/>
            <person name="Guiguen Y."/>
        </authorList>
    </citation>
    <scope>NUCLEOTIDE SEQUENCE</scope>
    <source>
        <strain evidence="2">NC1722</strain>
    </source>
</reference>
<evidence type="ECO:0000313" key="3">
    <source>
        <dbReference type="Proteomes" id="UP001221898"/>
    </source>
</evidence>
<organism evidence="2 3">
    <name type="scientific">Aldrovandia affinis</name>
    <dbReference type="NCBI Taxonomy" id="143900"/>
    <lineage>
        <taxon>Eukaryota</taxon>
        <taxon>Metazoa</taxon>
        <taxon>Chordata</taxon>
        <taxon>Craniata</taxon>
        <taxon>Vertebrata</taxon>
        <taxon>Euteleostomi</taxon>
        <taxon>Actinopterygii</taxon>
        <taxon>Neopterygii</taxon>
        <taxon>Teleostei</taxon>
        <taxon>Notacanthiformes</taxon>
        <taxon>Halosauridae</taxon>
        <taxon>Aldrovandia</taxon>
    </lineage>
</organism>
<proteinExistence type="predicted"/>
<comment type="caution">
    <text evidence="2">The sequence shown here is derived from an EMBL/GenBank/DDBJ whole genome shotgun (WGS) entry which is preliminary data.</text>
</comment>
<keyword evidence="3" id="KW-1185">Reference proteome</keyword>
<dbReference type="InterPro" id="IPR013320">
    <property type="entry name" value="ConA-like_dom_sf"/>
</dbReference>
<evidence type="ECO:0000313" key="2">
    <source>
        <dbReference type="EMBL" id="KAJ8361795.1"/>
    </source>
</evidence>
<dbReference type="InterPro" id="IPR006574">
    <property type="entry name" value="PRY"/>
</dbReference>